<dbReference type="Proteomes" id="UP000251960">
    <property type="component" value="Chromosome 3"/>
</dbReference>
<organism evidence="1">
    <name type="scientific">Zea mays</name>
    <name type="common">Maize</name>
    <dbReference type="NCBI Taxonomy" id="4577"/>
    <lineage>
        <taxon>Eukaryota</taxon>
        <taxon>Viridiplantae</taxon>
        <taxon>Streptophyta</taxon>
        <taxon>Embryophyta</taxon>
        <taxon>Tracheophyta</taxon>
        <taxon>Spermatophyta</taxon>
        <taxon>Magnoliopsida</taxon>
        <taxon>Liliopsida</taxon>
        <taxon>Poales</taxon>
        <taxon>Poaceae</taxon>
        <taxon>PACMAD clade</taxon>
        <taxon>Panicoideae</taxon>
        <taxon>Andropogonodae</taxon>
        <taxon>Andropogoneae</taxon>
        <taxon>Tripsacinae</taxon>
        <taxon>Zea</taxon>
    </lineage>
</organism>
<name>A0A3L6FDD0_MAIZE</name>
<evidence type="ECO:0000313" key="1">
    <source>
        <dbReference type="EMBL" id="PWZ31186.1"/>
    </source>
</evidence>
<comment type="caution">
    <text evidence="1">The sequence shown here is derived from an EMBL/GenBank/DDBJ whole genome shotgun (WGS) entry which is preliminary data.</text>
</comment>
<protein>
    <submittedName>
        <fullName evidence="1">Uncharacterized protein</fullName>
    </submittedName>
</protein>
<proteinExistence type="predicted"/>
<reference evidence="1" key="1">
    <citation type="journal article" date="2018" name="Nat. Genet.">
        <title>Extensive intraspecific gene order and gene structural variations between Mo17 and other maize genomes.</title>
        <authorList>
            <person name="Sun S."/>
            <person name="Zhou Y."/>
            <person name="Chen J."/>
            <person name="Shi J."/>
            <person name="Zhao H."/>
            <person name="Zhao H."/>
            <person name="Song W."/>
            <person name="Zhang M."/>
            <person name="Cui Y."/>
            <person name="Dong X."/>
            <person name="Liu H."/>
            <person name="Ma X."/>
            <person name="Jiao Y."/>
            <person name="Wang B."/>
            <person name="Wei X."/>
            <person name="Stein J.C."/>
            <person name="Glaubitz J.C."/>
            <person name="Lu F."/>
            <person name="Yu G."/>
            <person name="Liang C."/>
            <person name="Fengler K."/>
            <person name="Li B."/>
            <person name="Rafalski A."/>
            <person name="Schnable P.S."/>
            <person name="Ware D.H."/>
            <person name="Buckler E.S."/>
            <person name="Lai J."/>
        </authorList>
    </citation>
    <scope>NUCLEOTIDE SEQUENCE [LARGE SCALE GENOMIC DNA]</scope>
    <source>
        <tissue evidence="1">Seedling</tissue>
    </source>
</reference>
<dbReference type="PANTHER" id="PTHR47206:SF1">
    <property type="entry name" value="HOMEODOMAIN-LIKE SUPERFAMILY PROTEIN"/>
    <property type="match status" value="1"/>
</dbReference>
<dbReference type="AlphaFoldDB" id="A0A3L6FDD0"/>
<dbReference type="PANTHER" id="PTHR47206">
    <property type="entry name" value="HOMEODOMAIN-LIKE SUPERFAMILY PROTEIN"/>
    <property type="match status" value="1"/>
</dbReference>
<accession>A0A3L6FDD0</accession>
<gene>
    <name evidence="1" type="ORF">Zm00014a_040269</name>
</gene>
<dbReference type="ExpressionAtlas" id="A0A3L6FDD0">
    <property type="expression patterns" value="baseline and differential"/>
</dbReference>
<sequence>MAAAAPAACKGKRKRHLSEDDVWLLHRYHPGTILTALQEVAQHANGRCIDWRVVVAKSATGITSAREYQMLWRHFAYHHDVNESVDVDDQPLFAYMELQKNLDSILQFGLKRMARLHVHFSSGLPLD</sequence>
<dbReference type="EMBL" id="NCVQ01000004">
    <property type="protein sequence ID" value="PWZ31186.1"/>
    <property type="molecule type" value="Genomic_DNA"/>
</dbReference>